<reference evidence="4 7" key="1">
    <citation type="journal article" date="2019" name="Sci. Rep.">
        <title>Orb-weaving spider Araneus ventricosus genome elucidates the spidroin gene catalogue.</title>
        <authorList>
            <person name="Kono N."/>
            <person name="Nakamura H."/>
            <person name="Ohtoshi R."/>
            <person name="Moran D.A.P."/>
            <person name="Shinohara A."/>
            <person name="Yoshida Y."/>
            <person name="Fujiwara M."/>
            <person name="Mori M."/>
            <person name="Tomita M."/>
            <person name="Arakawa K."/>
        </authorList>
    </citation>
    <scope>NUCLEOTIDE SEQUENCE [LARGE SCALE GENOMIC DNA]</scope>
</reference>
<keyword evidence="1 2" id="KW-0645">Protease</keyword>
<keyword evidence="1 2" id="KW-0378">Hydrolase</keyword>
<dbReference type="Proteomes" id="UP000499080">
    <property type="component" value="Unassembled WGS sequence"/>
</dbReference>
<dbReference type="InterPro" id="IPR024079">
    <property type="entry name" value="MetalloPept_cat_dom_sf"/>
</dbReference>
<dbReference type="GO" id="GO:0004222">
    <property type="term" value="F:metalloendopeptidase activity"/>
    <property type="evidence" value="ECO:0007669"/>
    <property type="project" value="UniProtKB-UniRule"/>
</dbReference>
<feature type="non-terminal residue" evidence="4">
    <location>
        <position position="1"/>
    </location>
</feature>
<evidence type="ECO:0000313" key="4">
    <source>
        <dbReference type="EMBL" id="GBM55017.1"/>
    </source>
</evidence>
<dbReference type="EMBL" id="BGPR01100122">
    <property type="protein sequence ID" value="GBM55033.1"/>
    <property type="molecule type" value="Genomic_DNA"/>
</dbReference>
<dbReference type="OrthoDB" id="6411869at2759"/>
<feature type="binding site" evidence="1">
    <location>
        <position position="33"/>
    </location>
    <ligand>
        <name>Zn(2+)</name>
        <dbReference type="ChEBI" id="CHEBI:29105"/>
        <note>catalytic</note>
    </ligand>
</feature>
<dbReference type="PANTHER" id="PTHR10127">
    <property type="entry name" value="DISCOIDIN, CUB, EGF, LAMININ , AND ZINC METALLOPROTEASE DOMAIN CONTAINING"/>
    <property type="match status" value="1"/>
</dbReference>
<dbReference type="GO" id="GO:0008270">
    <property type="term" value="F:zinc ion binding"/>
    <property type="evidence" value="ECO:0007669"/>
    <property type="project" value="UniProtKB-UniRule"/>
</dbReference>
<protein>
    <recommendedName>
        <fullName evidence="2">Metalloendopeptidase</fullName>
        <ecNumber evidence="2">3.4.24.-</ecNumber>
    </recommendedName>
</protein>
<feature type="domain" description="Peptidase M12A" evidence="3">
    <location>
        <begin position="1"/>
        <end position="132"/>
    </location>
</feature>
<keyword evidence="1 2" id="KW-0479">Metal-binding</keyword>
<dbReference type="SUPFAM" id="SSF55486">
    <property type="entry name" value="Metalloproteases ('zincins'), catalytic domain"/>
    <property type="match status" value="1"/>
</dbReference>
<feature type="active site" evidence="1">
    <location>
        <position position="30"/>
    </location>
</feature>
<evidence type="ECO:0000256" key="1">
    <source>
        <dbReference type="PROSITE-ProRule" id="PRU01211"/>
    </source>
</evidence>
<dbReference type="Pfam" id="PF01400">
    <property type="entry name" value="Astacin"/>
    <property type="match status" value="1"/>
</dbReference>
<dbReference type="EMBL" id="BGPR01062359">
    <property type="protein sequence ID" value="GBO37812.1"/>
    <property type="molecule type" value="Genomic_DNA"/>
</dbReference>
<comment type="cofactor">
    <cofactor evidence="1 2">
        <name>Zn(2+)</name>
        <dbReference type="ChEBI" id="CHEBI:29105"/>
    </cofactor>
    <text evidence="1 2">Binds 1 zinc ion per subunit.</text>
</comment>
<keyword evidence="1 2" id="KW-0482">Metalloprotease</keyword>
<accession>A0A4Y2GP80</accession>
<keyword evidence="1 2" id="KW-0862">Zinc</keyword>
<dbReference type="PANTHER" id="PTHR10127:SF883">
    <property type="entry name" value="ZINC METALLOPROTEINASE NAS-8"/>
    <property type="match status" value="1"/>
</dbReference>
<evidence type="ECO:0000313" key="5">
    <source>
        <dbReference type="EMBL" id="GBM55033.1"/>
    </source>
</evidence>
<comment type="caution">
    <text evidence="4">The sequence shown here is derived from an EMBL/GenBank/DDBJ whole genome shotgun (WGS) entry which is preliminary data.</text>
</comment>
<dbReference type="AlphaFoldDB" id="A0A4Y2GP80"/>
<evidence type="ECO:0000256" key="2">
    <source>
        <dbReference type="RuleBase" id="RU361183"/>
    </source>
</evidence>
<dbReference type="EMBL" id="BGPR01100119">
    <property type="protein sequence ID" value="GBM55017.1"/>
    <property type="molecule type" value="Genomic_DNA"/>
</dbReference>
<sequence>CWSFWGMINAGEQKVSLGNGCHFLGVVVHELLHALGFQHEHSRHDRDDYLIIHWENIDSRNYGAFMKLKPNEARPLTAFDYNSIMLYGEKSFAKQYGLKSMSAKDGRFLEEAYYKPGMSAIDVQRLKMLYQC</sequence>
<comment type="caution">
    <text evidence="1">Lacks conserved residue(s) required for the propagation of feature annotation.</text>
</comment>
<organism evidence="4 7">
    <name type="scientific">Araneus ventricosus</name>
    <name type="common">Orbweaver spider</name>
    <name type="synonym">Epeira ventricosa</name>
    <dbReference type="NCBI Taxonomy" id="182803"/>
    <lineage>
        <taxon>Eukaryota</taxon>
        <taxon>Metazoa</taxon>
        <taxon>Ecdysozoa</taxon>
        <taxon>Arthropoda</taxon>
        <taxon>Chelicerata</taxon>
        <taxon>Arachnida</taxon>
        <taxon>Araneae</taxon>
        <taxon>Araneomorphae</taxon>
        <taxon>Entelegynae</taxon>
        <taxon>Araneoidea</taxon>
        <taxon>Araneidae</taxon>
        <taxon>Araneus</taxon>
    </lineage>
</organism>
<dbReference type="EC" id="3.4.24.-" evidence="2"/>
<feature type="binding site" evidence="1">
    <location>
        <position position="29"/>
    </location>
    <ligand>
        <name>Zn(2+)</name>
        <dbReference type="ChEBI" id="CHEBI:29105"/>
        <note>catalytic</note>
    </ligand>
</feature>
<proteinExistence type="predicted"/>
<keyword evidence="7" id="KW-1185">Reference proteome</keyword>
<gene>
    <name evidence="4" type="primary">VMPA_30</name>
    <name evidence="6" type="synonym">VMPA_40</name>
    <name evidence="5" type="synonym">VMPA_9</name>
    <name evidence="6" type="ORF">AVEN_159175_1</name>
    <name evidence="4" type="ORF">AVEN_177789_1</name>
    <name evidence="5" type="ORF">AVEN_215104_1</name>
</gene>
<dbReference type="PRINTS" id="PR00480">
    <property type="entry name" value="ASTACIN"/>
</dbReference>
<dbReference type="PROSITE" id="PS51864">
    <property type="entry name" value="ASTACIN"/>
    <property type="match status" value="1"/>
</dbReference>
<name>A0A4Y2GP80_ARAVE</name>
<feature type="binding site" evidence="1">
    <location>
        <position position="39"/>
    </location>
    <ligand>
        <name>Zn(2+)</name>
        <dbReference type="ChEBI" id="CHEBI:29105"/>
        <note>catalytic</note>
    </ligand>
</feature>
<evidence type="ECO:0000313" key="6">
    <source>
        <dbReference type="EMBL" id="GBO37812.1"/>
    </source>
</evidence>
<dbReference type="Gene3D" id="3.40.390.10">
    <property type="entry name" value="Collagenase (Catalytic Domain)"/>
    <property type="match status" value="1"/>
</dbReference>
<evidence type="ECO:0000259" key="3">
    <source>
        <dbReference type="PROSITE" id="PS51864"/>
    </source>
</evidence>
<evidence type="ECO:0000313" key="7">
    <source>
        <dbReference type="Proteomes" id="UP000499080"/>
    </source>
</evidence>
<dbReference type="InterPro" id="IPR001506">
    <property type="entry name" value="Peptidase_M12A"/>
</dbReference>
<dbReference type="GO" id="GO:0006508">
    <property type="term" value="P:proteolysis"/>
    <property type="evidence" value="ECO:0007669"/>
    <property type="project" value="UniProtKB-KW"/>
</dbReference>